<name>A0ABN7NWB1_TIMPD</name>
<keyword evidence="2" id="KW-1185">Reference proteome</keyword>
<accession>A0ABN7NWB1</accession>
<evidence type="ECO:0000313" key="1">
    <source>
        <dbReference type="EMBL" id="CAG2057441.1"/>
    </source>
</evidence>
<comment type="caution">
    <text evidence="1">The sequence shown here is derived from an EMBL/GenBank/DDBJ whole genome shotgun (WGS) entry which is preliminary data.</text>
</comment>
<dbReference type="Proteomes" id="UP001153148">
    <property type="component" value="Unassembled WGS sequence"/>
</dbReference>
<organism evidence="1 2">
    <name type="scientific">Timema podura</name>
    <name type="common">Walking stick</name>
    <dbReference type="NCBI Taxonomy" id="61482"/>
    <lineage>
        <taxon>Eukaryota</taxon>
        <taxon>Metazoa</taxon>
        <taxon>Ecdysozoa</taxon>
        <taxon>Arthropoda</taxon>
        <taxon>Hexapoda</taxon>
        <taxon>Insecta</taxon>
        <taxon>Pterygota</taxon>
        <taxon>Neoptera</taxon>
        <taxon>Polyneoptera</taxon>
        <taxon>Phasmatodea</taxon>
        <taxon>Timematodea</taxon>
        <taxon>Timematoidea</taxon>
        <taxon>Timematidae</taxon>
        <taxon>Timema</taxon>
    </lineage>
</organism>
<dbReference type="EMBL" id="CAJPIN010005423">
    <property type="protein sequence ID" value="CAG2057441.1"/>
    <property type="molecule type" value="Genomic_DNA"/>
</dbReference>
<gene>
    <name evidence="1" type="ORF">TPAB3V08_LOCUS4420</name>
</gene>
<sequence>MSFTMKRRTKITLYIAATGQKGVWSIILSSAQFFEPTYHLFLRQPDRLIPTSWLEEISYKDFGAKAEVLSSQVADVVLFQKLKFEEKKTHFECNYWIAEYIGLTTGTLKQQMNGHRLDTNHDDPDKPVAHHAQTHNSDFDSCYSTGVLTPTTTTLTNQ</sequence>
<reference evidence="1" key="1">
    <citation type="submission" date="2021-03" db="EMBL/GenBank/DDBJ databases">
        <authorList>
            <person name="Tran Van P."/>
        </authorList>
    </citation>
    <scope>NUCLEOTIDE SEQUENCE</scope>
</reference>
<evidence type="ECO:0000313" key="2">
    <source>
        <dbReference type="Proteomes" id="UP001153148"/>
    </source>
</evidence>
<proteinExistence type="predicted"/>
<protein>
    <submittedName>
        <fullName evidence="1">Uncharacterized protein</fullName>
    </submittedName>
</protein>